<evidence type="ECO:0000256" key="1">
    <source>
        <dbReference type="SAM" id="SignalP"/>
    </source>
</evidence>
<evidence type="ECO:0000313" key="3">
    <source>
        <dbReference type="RefSeq" id="XP_048265700.1"/>
    </source>
</evidence>
<reference evidence="3" key="1">
    <citation type="submission" date="2025-08" db="UniProtKB">
        <authorList>
            <consortium name="RefSeq"/>
        </authorList>
    </citation>
    <scope>IDENTIFICATION</scope>
</reference>
<dbReference type="KEGG" id="bter:105666115"/>
<dbReference type="RefSeq" id="XP_048265700.1">
    <property type="nucleotide sequence ID" value="XM_048409743.1"/>
</dbReference>
<dbReference type="AlphaFoldDB" id="A0A9C6SF64"/>
<name>A0A9C6SF64_BOMTE</name>
<keyword evidence="1" id="KW-0732">Signal</keyword>
<dbReference type="Proteomes" id="UP000835206">
    <property type="component" value="Chromosome 10"/>
</dbReference>
<sequence length="278" mass="32093">MPRKSLFFIVILFGFIQYIENKAIENRDFQSNIANSASRIEDQNINENFDSEVIKSERSNREINHTTCVGNCNEKKQKFLSESKHICPHGSKELCLIFSLSKIAKVQVANLNQPATHHSLKSNIFDSVSKDARNSKINEDIKQEGQLRLNFVNRNEDKYFQNSSEKQMKSSNVHCRAVHDVYIPEVNQNLPAFACVFGNNTFILSSERFLQDQRTYLDIKIEENTFKNIKFAPKMSRTNGFDVVPALLILNRINNNYRIEMHENIPNAGKVDQSEESR</sequence>
<keyword evidence="2" id="KW-1185">Reference proteome</keyword>
<evidence type="ECO:0000313" key="2">
    <source>
        <dbReference type="Proteomes" id="UP000835206"/>
    </source>
</evidence>
<proteinExistence type="predicted"/>
<protein>
    <submittedName>
        <fullName evidence="3">Uncharacterized protein LOC105666115 isoform X1</fullName>
    </submittedName>
</protein>
<organism evidence="2 3">
    <name type="scientific">Bombus terrestris</name>
    <name type="common">Buff-tailed bumblebee</name>
    <name type="synonym">Apis terrestris</name>
    <dbReference type="NCBI Taxonomy" id="30195"/>
    <lineage>
        <taxon>Eukaryota</taxon>
        <taxon>Metazoa</taxon>
        <taxon>Ecdysozoa</taxon>
        <taxon>Arthropoda</taxon>
        <taxon>Hexapoda</taxon>
        <taxon>Insecta</taxon>
        <taxon>Pterygota</taxon>
        <taxon>Neoptera</taxon>
        <taxon>Endopterygota</taxon>
        <taxon>Hymenoptera</taxon>
        <taxon>Apocrita</taxon>
        <taxon>Aculeata</taxon>
        <taxon>Apoidea</taxon>
        <taxon>Anthophila</taxon>
        <taxon>Apidae</taxon>
        <taxon>Bombus</taxon>
        <taxon>Bombus</taxon>
    </lineage>
</organism>
<dbReference type="GeneID" id="105666115"/>
<dbReference type="OrthoDB" id="7685657at2759"/>
<gene>
    <name evidence="3" type="primary">LOC105666115</name>
</gene>
<accession>A0A9C6SF64</accession>
<feature type="signal peptide" evidence="1">
    <location>
        <begin position="1"/>
        <end position="21"/>
    </location>
</feature>
<feature type="chain" id="PRO_5038976603" evidence="1">
    <location>
        <begin position="22"/>
        <end position="278"/>
    </location>
</feature>